<dbReference type="AlphaFoldDB" id="A0A369VTJ7"/>
<reference evidence="1 2" key="1">
    <citation type="submission" date="2018-07" db="EMBL/GenBank/DDBJ databases">
        <title>a novel species of Sphingomonas isolated from the rhizosphere soil of Araceae plant.</title>
        <authorList>
            <person name="Zhiyong W."/>
            <person name="Qinglan Z."/>
            <person name="Zhiwei F."/>
            <person name="Ding X."/>
            <person name="Gejiao W."/>
            <person name="Shixue Z."/>
        </authorList>
    </citation>
    <scope>NUCLEOTIDE SEQUENCE [LARGE SCALE GENOMIC DNA]</scope>
    <source>
        <strain evidence="1 2">WZY 27</strain>
    </source>
</reference>
<dbReference type="Proteomes" id="UP000253918">
    <property type="component" value="Unassembled WGS sequence"/>
</dbReference>
<dbReference type="RefSeq" id="WP_114687777.1">
    <property type="nucleotide sequence ID" value="NZ_QQNB01000002.1"/>
</dbReference>
<dbReference type="Pfam" id="PF09926">
    <property type="entry name" value="DUF2158"/>
    <property type="match status" value="1"/>
</dbReference>
<keyword evidence="2" id="KW-1185">Reference proteome</keyword>
<protein>
    <submittedName>
        <fullName evidence="1">DUF2158 domain-containing protein</fullName>
    </submittedName>
</protein>
<name>A0A369VTJ7_9SPHN</name>
<evidence type="ECO:0000313" key="2">
    <source>
        <dbReference type="Proteomes" id="UP000253918"/>
    </source>
</evidence>
<dbReference type="EMBL" id="QQNB01000002">
    <property type="protein sequence ID" value="RDE05708.1"/>
    <property type="molecule type" value="Genomic_DNA"/>
</dbReference>
<sequence>MANMFNQGDVVVLKSGGPPMTVDEVPGETPDGRTRKTYLCRWFKGATADSGNYAEHLLQKYTPPAKK</sequence>
<dbReference type="InterPro" id="IPR019226">
    <property type="entry name" value="DUF2158"/>
</dbReference>
<comment type="caution">
    <text evidence="1">The sequence shown here is derived from an EMBL/GenBank/DDBJ whole genome shotgun (WGS) entry which is preliminary data.</text>
</comment>
<gene>
    <name evidence="1" type="ORF">DVW87_10890</name>
</gene>
<dbReference type="OrthoDB" id="7173769at2"/>
<proteinExistence type="predicted"/>
<evidence type="ECO:0000313" key="1">
    <source>
        <dbReference type="EMBL" id="RDE05708.1"/>
    </source>
</evidence>
<organism evidence="1 2">
    <name type="scientific">Sphingomonas aracearum</name>
    <dbReference type="NCBI Taxonomy" id="2283317"/>
    <lineage>
        <taxon>Bacteria</taxon>
        <taxon>Pseudomonadati</taxon>
        <taxon>Pseudomonadota</taxon>
        <taxon>Alphaproteobacteria</taxon>
        <taxon>Sphingomonadales</taxon>
        <taxon>Sphingomonadaceae</taxon>
        <taxon>Sphingomonas</taxon>
    </lineage>
</organism>
<accession>A0A369VTJ7</accession>